<dbReference type="EMBL" id="JYDP01006081">
    <property type="protein sequence ID" value="KRY90091.1"/>
    <property type="molecule type" value="Genomic_DNA"/>
</dbReference>
<evidence type="ECO:0000313" key="2">
    <source>
        <dbReference type="EMBL" id="KRY90091.1"/>
    </source>
</evidence>
<dbReference type="EMBL" id="JYDP01006902">
    <property type="protein sequence ID" value="KRY80289.1"/>
    <property type="molecule type" value="Genomic_DNA"/>
</dbReference>
<feature type="non-terminal residue" evidence="2">
    <location>
        <position position="39"/>
    </location>
</feature>
<comment type="caution">
    <text evidence="2">The sequence shown here is derived from an EMBL/GenBank/DDBJ whole genome shotgun (WGS) entry which is preliminary data.</text>
</comment>
<accession>A0A0V1FVP9</accession>
<sequence length="39" mass="4596">MRAKLFGESRPRMYKIQVVWILWNGKGTEQKKSLLRCSG</sequence>
<name>A0A0V1FVP9_9BILA</name>
<organism evidence="2 3">
    <name type="scientific">Trichinella zimbabwensis</name>
    <dbReference type="NCBI Taxonomy" id="268475"/>
    <lineage>
        <taxon>Eukaryota</taxon>
        <taxon>Metazoa</taxon>
        <taxon>Ecdysozoa</taxon>
        <taxon>Nematoda</taxon>
        <taxon>Enoplea</taxon>
        <taxon>Dorylaimia</taxon>
        <taxon>Trichinellida</taxon>
        <taxon>Trichinellidae</taxon>
        <taxon>Trichinella</taxon>
    </lineage>
</organism>
<evidence type="ECO:0000313" key="1">
    <source>
        <dbReference type="EMBL" id="KRY80289.1"/>
    </source>
</evidence>
<reference evidence="2 3" key="1">
    <citation type="submission" date="2015-01" db="EMBL/GenBank/DDBJ databases">
        <title>Evolution of Trichinella species and genotypes.</title>
        <authorList>
            <person name="Korhonen P.K."/>
            <person name="Edoardo P."/>
            <person name="Giuseppe L.R."/>
            <person name="Gasser R.B."/>
        </authorList>
    </citation>
    <scope>NUCLEOTIDE SEQUENCE [LARGE SCALE GENOMIC DNA]</scope>
    <source>
        <strain evidence="2">ISS1029</strain>
    </source>
</reference>
<protein>
    <submittedName>
        <fullName evidence="2">Uncharacterized protein</fullName>
    </submittedName>
</protein>
<dbReference type="AlphaFoldDB" id="A0A0V1FVP9"/>
<evidence type="ECO:0000313" key="3">
    <source>
        <dbReference type="Proteomes" id="UP000055024"/>
    </source>
</evidence>
<dbReference type="Proteomes" id="UP000055024">
    <property type="component" value="Unassembled WGS sequence"/>
</dbReference>
<gene>
    <name evidence="1" type="ORF">T11_2650</name>
    <name evidence="2" type="ORF">T11_6509</name>
</gene>
<proteinExistence type="predicted"/>
<keyword evidence="3" id="KW-1185">Reference proteome</keyword>